<evidence type="ECO:0000313" key="1">
    <source>
        <dbReference type="EMBL" id="KAG7094787.1"/>
    </source>
</evidence>
<name>A0A9P7UUE9_9AGAR</name>
<dbReference type="Proteomes" id="UP001049176">
    <property type="component" value="Chromosome 3"/>
</dbReference>
<proteinExistence type="predicted"/>
<dbReference type="KEGG" id="more:E1B28_005602"/>
<dbReference type="RefSeq" id="XP_043011257.1">
    <property type="nucleotide sequence ID" value="XM_043150170.1"/>
</dbReference>
<accession>A0A9P7UUE9</accession>
<dbReference type="AlphaFoldDB" id="A0A9P7UUE9"/>
<reference evidence="1" key="1">
    <citation type="journal article" date="2021" name="Genome Biol. Evol.">
        <title>The assembled and annotated genome of the fairy-ring fungus Marasmius oreades.</title>
        <authorList>
            <person name="Hiltunen M."/>
            <person name="Ament-Velasquez S.L."/>
            <person name="Johannesson H."/>
        </authorList>
    </citation>
    <scope>NUCLEOTIDE SEQUENCE</scope>
    <source>
        <strain evidence="1">03SP1</strain>
    </source>
</reference>
<dbReference type="EMBL" id="CM032183">
    <property type="protein sequence ID" value="KAG7094787.1"/>
    <property type="molecule type" value="Genomic_DNA"/>
</dbReference>
<dbReference type="GeneID" id="66074678"/>
<comment type="caution">
    <text evidence="1">The sequence shown here is derived from an EMBL/GenBank/DDBJ whole genome shotgun (WGS) entry which is preliminary data.</text>
</comment>
<sequence length="192" mass="21657">MSKLYQPHFSTQLYEPLTNDYQKTRYQLLKLSNHPIHDLGPGWAPFFPIPPSASCNHAIEFVVVYLDEIDGDNSDEAAVEELYQGIQELITEQGVLCREPSMAASSSLSDDENDVSEYRMDNQKASNDTSSLASHAAEFQATEQQINDTLSVCLYNDVFAEFLRICEHFGNSPQGFAMFTDEFLTSIHELVM</sequence>
<organism evidence="1 2">
    <name type="scientific">Marasmius oreades</name>
    <name type="common">fairy-ring Marasmius</name>
    <dbReference type="NCBI Taxonomy" id="181124"/>
    <lineage>
        <taxon>Eukaryota</taxon>
        <taxon>Fungi</taxon>
        <taxon>Dikarya</taxon>
        <taxon>Basidiomycota</taxon>
        <taxon>Agaricomycotina</taxon>
        <taxon>Agaricomycetes</taxon>
        <taxon>Agaricomycetidae</taxon>
        <taxon>Agaricales</taxon>
        <taxon>Marasmiineae</taxon>
        <taxon>Marasmiaceae</taxon>
        <taxon>Marasmius</taxon>
    </lineage>
</organism>
<keyword evidence="2" id="KW-1185">Reference proteome</keyword>
<protein>
    <submittedName>
        <fullName evidence="1">Uncharacterized protein</fullName>
    </submittedName>
</protein>
<gene>
    <name evidence="1" type="ORF">E1B28_005602</name>
</gene>
<evidence type="ECO:0000313" key="2">
    <source>
        <dbReference type="Proteomes" id="UP001049176"/>
    </source>
</evidence>